<dbReference type="OrthoDB" id="10263753at2759"/>
<dbReference type="GO" id="GO:0044205">
    <property type="term" value="P:'de novo' UMP biosynthetic process"/>
    <property type="evidence" value="ECO:0007669"/>
    <property type="project" value="UniProtKB-UniPathway"/>
</dbReference>
<evidence type="ECO:0000256" key="2">
    <source>
        <dbReference type="ARBA" id="ARBA00012321"/>
    </source>
</evidence>
<protein>
    <recommendedName>
        <fullName evidence="2">orotidine-5'-phosphate decarboxylase</fullName>
        <ecNumber evidence="2">4.1.1.23</ecNumber>
    </recommendedName>
</protein>
<evidence type="ECO:0000256" key="3">
    <source>
        <dbReference type="ARBA" id="ARBA00022793"/>
    </source>
</evidence>
<keyword evidence="4" id="KW-0665">Pyrimidine biosynthesis</keyword>
<dbReference type="SUPFAM" id="SSF51366">
    <property type="entry name" value="Ribulose-phoshate binding barrel"/>
    <property type="match status" value="1"/>
</dbReference>
<organism evidence="9">
    <name type="scientific">Gongylonema pulchrum</name>
    <dbReference type="NCBI Taxonomy" id="637853"/>
    <lineage>
        <taxon>Eukaryota</taxon>
        <taxon>Metazoa</taxon>
        <taxon>Ecdysozoa</taxon>
        <taxon>Nematoda</taxon>
        <taxon>Chromadorea</taxon>
        <taxon>Rhabditida</taxon>
        <taxon>Spirurina</taxon>
        <taxon>Spiruromorpha</taxon>
        <taxon>Spiruroidea</taxon>
        <taxon>Gongylonematidae</taxon>
        <taxon>Gongylonema</taxon>
    </lineage>
</organism>
<keyword evidence="3" id="KW-0210">Decarboxylase</keyword>
<dbReference type="UniPathway" id="UPA00070">
    <property type="reaction ID" value="UER00120"/>
</dbReference>
<dbReference type="PROSITE" id="PS00156">
    <property type="entry name" value="OMPDECASE"/>
    <property type="match status" value="1"/>
</dbReference>
<dbReference type="GO" id="GO:0006207">
    <property type="term" value="P:'de novo' pyrimidine nucleobase biosynthetic process"/>
    <property type="evidence" value="ECO:0007669"/>
    <property type="project" value="InterPro"/>
</dbReference>
<dbReference type="EC" id="4.1.1.23" evidence="2"/>
<evidence type="ECO:0000256" key="1">
    <source>
        <dbReference type="ARBA" id="ARBA00004861"/>
    </source>
</evidence>
<sequence>MSYCYQYHSEECMGSADLLAASHLLTMNLILDFLIDIGTITPKGKEDILYQLSLPPPSTIENVRYNMEWSLHARRESTTNAFNKKMLEIMSRKKTCLCLAIDNTSCDEVLQIAEKTGDYICAVKLHADIMEEFNDSFVQRLTVLANNLDFIIFEDRKLADIAHTVNLQLTSGPFKIASWAQIVSVHALSGQSVLNAIRKVSANIYLSNKLPSKYWQ</sequence>
<reference evidence="7 8" key="2">
    <citation type="submission" date="2018-11" db="EMBL/GenBank/DDBJ databases">
        <authorList>
            <consortium name="Pathogen Informatics"/>
        </authorList>
    </citation>
    <scope>NUCLEOTIDE SEQUENCE [LARGE SCALE GENOMIC DNA]</scope>
</reference>
<evidence type="ECO:0000256" key="4">
    <source>
        <dbReference type="ARBA" id="ARBA00022975"/>
    </source>
</evidence>
<dbReference type="GO" id="GO:0004590">
    <property type="term" value="F:orotidine-5'-phosphate decarboxylase activity"/>
    <property type="evidence" value="ECO:0007669"/>
    <property type="project" value="UniProtKB-EC"/>
</dbReference>
<comment type="pathway">
    <text evidence="1">Pyrimidine metabolism; UMP biosynthesis via de novo pathway; UMP from orotate: step 2/2.</text>
</comment>
<keyword evidence="5" id="KW-0456">Lyase</keyword>
<accession>A0A183D7T8</accession>
<evidence type="ECO:0000259" key="6">
    <source>
        <dbReference type="Pfam" id="PF00215"/>
    </source>
</evidence>
<dbReference type="GO" id="GO:0004588">
    <property type="term" value="F:orotate phosphoribosyltransferase activity"/>
    <property type="evidence" value="ECO:0007669"/>
    <property type="project" value="TreeGrafter"/>
</dbReference>
<gene>
    <name evidence="7" type="ORF">GPUH_LOCUS4779</name>
</gene>
<dbReference type="InterPro" id="IPR011060">
    <property type="entry name" value="RibuloseP-bd_barrel"/>
</dbReference>
<evidence type="ECO:0000313" key="8">
    <source>
        <dbReference type="Proteomes" id="UP000271098"/>
    </source>
</evidence>
<dbReference type="Pfam" id="PF00215">
    <property type="entry name" value="OMPdecase"/>
    <property type="match status" value="1"/>
</dbReference>
<dbReference type="AlphaFoldDB" id="A0A183D7T8"/>
<dbReference type="PANTHER" id="PTHR19278">
    <property type="entry name" value="OROTATE PHOSPHORIBOSYLTRANSFERASE"/>
    <property type="match status" value="1"/>
</dbReference>
<dbReference type="InterPro" id="IPR013785">
    <property type="entry name" value="Aldolase_TIM"/>
</dbReference>
<feature type="domain" description="Orotidine 5'-phosphate decarboxylase" evidence="6">
    <location>
        <begin position="97"/>
        <end position="200"/>
    </location>
</feature>
<dbReference type="InterPro" id="IPR001754">
    <property type="entry name" value="OMPdeCOase_dom"/>
</dbReference>
<dbReference type="EMBL" id="UYRT01009399">
    <property type="protein sequence ID" value="VDK47308.1"/>
    <property type="molecule type" value="Genomic_DNA"/>
</dbReference>
<dbReference type="InterPro" id="IPR018089">
    <property type="entry name" value="OMPdecase_AS"/>
</dbReference>
<dbReference type="Proteomes" id="UP000271098">
    <property type="component" value="Unassembled WGS sequence"/>
</dbReference>
<reference evidence="9" key="1">
    <citation type="submission" date="2016-06" db="UniProtKB">
        <authorList>
            <consortium name="WormBaseParasite"/>
        </authorList>
    </citation>
    <scope>IDENTIFICATION</scope>
</reference>
<evidence type="ECO:0000313" key="9">
    <source>
        <dbReference type="WBParaSite" id="GPUH_0000478601-mRNA-1"/>
    </source>
</evidence>
<name>A0A183D7T8_9BILA</name>
<dbReference type="Gene3D" id="3.20.20.70">
    <property type="entry name" value="Aldolase class I"/>
    <property type="match status" value="1"/>
</dbReference>
<dbReference type="PANTHER" id="PTHR19278:SF9">
    <property type="entry name" value="URIDINE 5'-MONOPHOSPHATE SYNTHASE"/>
    <property type="match status" value="1"/>
</dbReference>
<dbReference type="WBParaSite" id="GPUH_0000478601-mRNA-1">
    <property type="protein sequence ID" value="GPUH_0000478601-mRNA-1"/>
    <property type="gene ID" value="GPUH_0000478601"/>
</dbReference>
<evidence type="ECO:0000256" key="5">
    <source>
        <dbReference type="ARBA" id="ARBA00023239"/>
    </source>
</evidence>
<evidence type="ECO:0000313" key="7">
    <source>
        <dbReference type="EMBL" id="VDK47308.1"/>
    </source>
</evidence>
<keyword evidence="8" id="KW-1185">Reference proteome</keyword>
<proteinExistence type="predicted"/>